<dbReference type="Proteomes" id="UP001439008">
    <property type="component" value="Unassembled WGS sequence"/>
</dbReference>
<feature type="domain" description="Protein kinase" evidence="7">
    <location>
        <begin position="25"/>
        <end position="307"/>
    </location>
</feature>
<dbReference type="InterPro" id="IPR000719">
    <property type="entry name" value="Prot_kinase_dom"/>
</dbReference>
<dbReference type="CDD" id="cd14016">
    <property type="entry name" value="STKc_CK1"/>
    <property type="match status" value="1"/>
</dbReference>
<dbReference type="SMART" id="SM00220">
    <property type="entry name" value="S_TKc"/>
    <property type="match status" value="1"/>
</dbReference>
<keyword evidence="3 5" id="KW-0067">ATP-binding</keyword>
<evidence type="ECO:0000256" key="1">
    <source>
        <dbReference type="ARBA" id="ARBA00012513"/>
    </source>
</evidence>
<evidence type="ECO:0000313" key="9">
    <source>
        <dbReference type="Proteomes" id="UP001439008"/>
    </source>
</evidence>
<keyword evidence="6" id="KW-0808">Transferase</keyword>
<name>A0ABV2AJS9_9EUKA</name>
<organism evidence="8 9">
    <name type="scientific">Bonamia ostreae</name>
    <dbReference type="NCBI Taxonomy" id="126728"/>
    <lineage>
        <taxon>Eukaryota</taxon>
        <taxon>Sar</taxon>
        <taxon>Rhizaria</taxon>
        <taxon>Endomyxa</taxon>
        <taxon>Ascetosporea</taxon>
        <taxon>Haplosporida</taxon>
        <taxon>Bonamia</taxon>
    </lineage>
</organism>
<comment type="similarity">
    <text evidence="6">Belongs to the protein kinase superfamily.</text>
</comment>
<keyword evidence="9" id="KW-1185">Reference proteome</keyword>
<evidence type="ECO:0000313" key="8">
    <source>
        <dbReference type="EMBL" id="MES1919936.1"/>
    </source>
</evidence>
<dbReference type="SUPFAM" id="SSF56112">
    <property type="entry name" value="Protein kinase-like (PK-like)"/>
    <property type="match status" value="1"/>
</dbReference>
<accession>A0ABV2AJS9</accession>
<dbReference type="Gene3D" id="1.10.510.10">
    <property type="entry name" value="Transferase(Phosphotransferase) domain 1"/>
    <property type="match status" value="1"/>
</dbReference>
<sequence length="341" mass="39774">MNRTQIKKAKMPVFSEEELLVGNRFLVLNKIGRGSFGEIFEGVDREKNSKVAIKMESRSGKTSQLSHEYYVYRKLEGTEGIPKIFWYGNEGGYNILVIELLGRNLEQMFDKCRRRFTLKTLLMLADKMVFKCNGQLRRLEYIHKKDYVHRDIKPENFLIGPSSTGSRNLFIIDFGLAKRFRDKDTREHILYIDGKSLVGTARYASINSHMGIELSRRDDLEQLAHVLLYLNRGSLPWQGQKGRTKSEKFGKILEMKKSISITNLCKGVPDVFGKLLHYARGLRFDENPDYRYLRRMFMDVFCRHGFTSDGRFDWISEKAPSLHPQQLEIDAQEDETEDTEM</sequence>
<protein>
    <recommendedName>
        <fullName evidence="4">Casein kinase I</fullName>
        <ecNumber evidence="1">2.7.11.1</ecNumber>
    </recommendedName>
</protein>
<dbReference type="InterPro" id="IPR008271">
    <property type="entry name" value="Ser/Thr_kinase_AS"/>
</dbReference>
<dbReference type="PANTHER" id="PTHR11909">
    <property type="entry name" value="CASEIN KINASE-RELATED"/>
    <property type="match status" value="1"/>
</dbReference>
<evidence type="ECO:0000256" key="6">
    <source>
        <dbReference type="RuleBase" id="RU000304"/>
    </source>
</evidence>
<dbReference type="PROSITE" id="PS00108">
    <property type="entry name" value="PROTEIN_KINASE_ST"/>
    <property type="match status" value="1"/>
</dbReference>
<comment type="caution">
    <text evidence="8">The sequence shown here is derived from an EMBL/GenBank/DDBJ whole genome shotgun (WGS) entry which is preliminary data.</text>
</comment>
<dbReference type="PROSITE" id="PS50011">
    <property type="entry name" value="PROTEIN_KINASE_DOM"/>
    <property type="match status" value="1"/>
</dbReference>
<reference evidence="8 9" key="1">
    <citation type="journal article" date="2024" name="BMC Biol.">
        <title>Comparative genomics of Ascetosporea gives new insight into the evolutionary basis for animal parasitism in Rhizaria.</title>
        <authorList>
            <person name="Hiltunen Thoren M."/>
            <person name="Onut-Brannstrom I."/>
            <person name="Alfjorden A."/>
            <person name="Peckova H."/>
            <person name="Swords F."/>
            <person name="Hooper C."/>
            <person name="Holzer A.S."/>
            <person name="Bass D."/>
            <person name="Burki F."/>
        </authorList>
    </citation>
    <scope>NUCLEOTIDE SEQUENCE [LARGE SCALE GENOMIC DNA]</scope>
    <source>
        <strain evidence="8">20-A016</strain>
    </source>
</reference>
<feature type="binding site" evidence="5">
    <location>
        <position position="54"/>
    </location>
    <ligand>
        <name>ATP</name>
        <dbReference type="ChEBI" id="CHEBI:30616"/>
    </ligand>
</feature>
<evidence type="ECO:0000256" key="5">
    <source>
        <dbReference type="PROSITE-ProRule" id="PRU10141"/>
    </source>
</evidence>
<evidence type="ECO:0000259" key="7">
    <source>
        <dbReference type="PROSITE" id="PS50011"/>
    </source>
</evidence>
<dbReference type="EMBL" id="JBDODL010000448">
    <property type="protein sequence ID" value="MES1919936.1"/>
    <property type="molecule type" value="Genomic_DNA"/>
</dbReference>
<evidence type="ECO:0000256" key="3">
    <source>
        <dbReference type="ARBA" id="ARBA00022840"/>
    </source>
</evidence>
<evidence type="ECO:0000256" key="2">
    <source>
        <dbReference type="ARBA" id="ARBA00022741"/>
    </source>
</evidence>
<dbReference type="PROSITE" id="PS00107">
    <property type="entry name" value="PROTEIN_KINASE_ATP"/>
    <property type="match status" value="1"/>
</dbReference>
<dbReference type="InterPro" id="IPR011009">
    <property type="entry name" value="Kinase-like_dom_sf"/>
</dbReference>
<dbReference type="Pfam" id="PF00069">
    <property type="entry name" value="Pkinase"/>
    <property type="match status" value="1"/>
</dbReference>
<keyword evidence="6" id="KW-0418">Kinase</keyword>
<dbReference type="EC" id="2.7.11.1" evidence="1"/>
<dbReference type="InterPro" id="IPR050235">
    <property type="entry name" value="CK1_Ser-Thr_kinase"/>
</dbReference>
<gene>
    <name evidence="8" type="ORF">MHBO_001680</name>
</gene>
<proteinExistence type="inferred from homology"/>
<keyword evidence="2 5" id="KW-0547">Nucleotide-binding</keyword>
<keyword evidence="6" id="KW-0723">Serine/threonine-protein kinase</keyword>
<dbReference type="InterPro" id="IPR017441">
    <property type="entry name" value="Protein_kinase_ATP_BS"/>
</dbReference>
<evidence type="ECO:0000256" key="4">
    <source>
        <dbReference type="ARBA" id="ARBA00023860"/>
    </source>
</evidence>